<feature type="chain" id="PRO_5028974302" evidence="1">
    <location>
        <begin position="22"/>
        <end position="327"/>
    </location>
</feature>
<dbReference type="OrthoDB" id="6133475at2759"/>
<organism evidence="3 4">
    <name type="scientific">Agrilus planipennis</name>
    <name type="common">Emerald ash borer</name>
    <name type="synonym">Agrilus marcopoli</name>
    <dbReference type="NCBI Taxonomy" id="224129"/>
    <lineage>
        <taxon>Eukaryota</taxon>
        <taxon>Metazoa</taxon>
        <taxon>Ecdysozoa</taxon>
        <taxon>Arthropoda</taxon>
        <taxon>Hexapoda</taxon>
        <taxon>Insecta</taxon>
        <taxon>Pterygota</taxon>
        <taxon>Neoptera</taxon>
        <taxon>Endopterygota</taxon>
        <taxon>Coleoptera</taxon>
        <taxon>Polyphaga</taxon>
        <taxon>Elateriformia</taxon>
        <taxon>Buprestoidea</taxon>
        <taxon>Buprestidae</taxon>
        <taxon>Agrilinae</taxon>
        <taxon>Agrilus</taxon>
    </lineage>
</organism>
<name>A0A7F5RKV9_AGRPL</name>
<dbReference type="RefSeq" id="XP_025836657.1">
    <property type="nucleotide sequence ID" value="XM_025980872.1"/>
</dbReference>
<gene>
    <name evidence="4" type="primary">LOC108735988</name>
</gene>
<dbReference type="InParanoid" id="A0A7F5RKV9"/>
<dbReference type="Pfam" id="PF00059">
    <property type="entry name" value="Lectin_C"/>
    <property type="match status" value="1"/>
</dbReference>
<feature type="domain" description="C-type lectin" evidence="2">
    <location>
        <begin position="56"/>
        <end position="177"/>
    </location>
</feature>
<accession>A0A7F5RKV9</accession>
<dbReference type="SUPFAM" id="SSF56436">
    <property type="entry name" value="C-type lectin-like"/>
    <property type="match status" value="1"/>
</dbReference>
<evidence type="ECO:0000313" key="4">
    <source>
        <dbReference type="RefSeq" id="XP_025836657.1"/>
    </source>
</evidence>
<dbReference type="InterPro" id="IPR016186">
    <property type="entry name" value="C-type_lectin-like/link_sf"/>
</dbReference>
<feature type="signal peptide" evidence="1">
    <location>
        <begin position="1"/>
        <end position="21"/>
    </location>
</feature>
<evidence type="ECO:0000256" key="1">
    <source>
        <dbReference type="SAM" id="SignalP"/>
    </source>
</evidence>
<reference evidence="4" key="1">
    <citation type="submission" date="2025-08" db="UniProtKB">
        <authorList>
            <consortium name="RefSeq"/>
        </authorList>
    </citation>
    <scope>IDENTIFICATION</scope>
    <source>
        <tissue evidence="4">Entire body</tissue>
    </source>
</reference>
<dbReference type="SMART" id="SM00034">
    <property type="entry name" value="CLECT"/>
    <property type="match status" value="1"/>
</dbReference>
<dbReference type="Gene3D" id="3.10.100.10">
    <property type="entry name" value="Mannose-Binding Protein A, subunit A"/>
    <property type="match status" value="1"/>
</dbReference>
<sequence>MRVVSAILIVTINAVTILGAAYQTNDVSSNSIASLNNTKNDKCSQMYVCPPNFLRINQNCYYFSTEAVPWRTAFDDCIKLKGTLAMIRNINQDNNIKGLLKRVPLAKDERWIGGLYDWTKMNWKWGKNAKEIKYLGFDASVSQEKDQLQWKCITLDPILDYRWNARSCFENKHYICQTRIAKIPKSERKKFIKKFNANKNNKMNEVLAPNLTEDFPEELKTSRRYNSNLQDTAFARRNETVVDRRRGKKNGGKKKRKNKRNLRCPVYYNGTRYEMPVTKFGRKKRKNIKSIESNSASAENLKSVIYYEKLPNGQSEPRVLTEELFIS</sequence>
<dbReference type="Proteomes" id="UP000192223">
    <property type="component" value="Unplaced"/>
</dbReference>
<dbReference type="AlphaFoldDB" id="A0A7F5RKV9"/>
<dbReference type="KEGG" id="apln:108735988"/>
<dbReference type="InterPro" id="IPR050828">
    <property type="entry name" value="C-type_lectin/matrix_domain"/>
</dbReference>
<dbReference type="InterPro" id="IPR001304">
    <property type="entry name" value="C-type_lectin-like"/>
</dbReference>
<protein>
    <submittedName>
        <fullName evidence="4">Uncharacterized protein LOC108735988</fullName>
    </submittedName>
</protein>
<dbReference type="GeneID" id="108735988"/>
<evidence type="ECO:0000313" key="3">
    <source>
        <dbReference type="Proteomes" id="UP000192223"/>
    </source>
</evidence>
<keyword evidence="1" id="KW-0732">Signal</keyword>
<dbReference type="PROSITE" id="PS50041">
    <property type="entry name" value="C_TYPE_LECTIN_2"/>
    <property type="match status" value="1"/>
</dbReference>
<evidence type="ECO:0000259" key="2">
    <source>
        <dbReference type="PROSITE" id="PS50041"/>
    </source>
</evidence>
<keyword evidence="3" id="KW-1185">Reference proteome</keyword>
<dbReference type="PANTHER" id="PTHR45710">
    <property type="entry name" value="C-TYPE LECTIN DOMAIN-CONTAINING PROTEIN 180"/>
    <property type="match status" value="1"/>
</dbReference>
<proteinExistence type="predicted"/>
<dbReference type="CDD" id="cd00037">
    <property type="entry name" value="CLECT"/>
    <property type="match status" value="1"/>
</dbReference>
<dbReference type="PANTHER" id="PTHR45710:SF26">
    <property type="entry name" value="RH26557P"/>
    <property type="match status" value="1"/>
</dbReference>
<dbReference type="InterPro" id="IPR016187">
    <property type="entry name" value="CTDL_fold"/>
</dbReference>